<feature type="domain" description="Type I restriction modification DNA specificity" evidence="4">
    <location>
        <begin position="298"/>
        <end position="396"/>
    </location>
</feature>
<dbReference type="InterPro" id="IPR052021">
    <property type="entry name" value="Type-I_RS_S_subunit"/>
</dbReference>
<dbReference type="Proteomes" id="UP000653472">
    <property type="component" value="Unassembled WGS sequence"/>
</dbReference>
<dbReference type="Gene3D" id="3.90.220.20">
    <property type="entry name" value="DNA methylase specificity domains"/>
    <property type="match status" value="2"/>
</dbReference>
<dbReference type="Pfam" id="PF01420">
    <property type="entry name" value="Methylase_S"/>
    <property type="match status" value="2"/>
</dbReference>
<name>A0A969WEA6_9GAMM</name>
<dbReference type="GO" id="GO:0009307">
    <property type="term" value="P:DNA restriction-modification system"/>
    <property type="evidence" value="ECO:0007669"/>
    <property type="project" value="UniProtKB-KW"/>
</dbReference>
<comment type="caution">
    <text evidence="5">The sequence shown here is derived from an EMBL/GenBank/DDBJ whole genome shotgun (WGS) entry which is preliminary data.</text>
</comment>
<evidence type="ECO:0000256" key="1">
    <source>
        <dbReference type="ARBA" id="ARBA00010923"/>
    </source>
</evidence>
<dbReference type="PANTHER" id="PTHR30408:SF12">
    <property type="entry name" value="TYPE I RESTRICTION ENZYME MJAVIII SPECIFICITY SUBUNIT"/>
    <property type="match status" value="1"/>
</dbReference>
<evidence type="ECO:0000256" key="3">
    <source>
        <dbReference type="ARBA" id="ARBA00023125"/>
    </source>
</evidence>
<evidence type="ECO:0000313" key="6">
    <source>
        <dbReference type="Proteomes" id="UP000653472"/>
    </source>
</evidence>
<proteinExistence type="inferred from homology"/>
<dbReference type="Gene3D" id="1.10.287.1120">
    <property type="entry name" value="Bipartite methylase S protein"/>
    <property type="match status" value="1"/>
</dbReference>
<dbReference type="AlphaFoldDB" id="A0A969WEA6"/>
<accession>A0A969WEA6</accession>
<keyword evidence="2" id="KW-0680">Restriction system</keyword>
<evidence type="ECO:0000259" key="4">
    <source>
        <dbReference type="Pfam" id="PF01420"/>
    </source>
</evidence>
<organism evidence="5 6">
    <name type="scientific">Solimonas marina</name>
    <dbReference type="NCBI Taxonomy" id="2714601"/>
    <lineage>
        <taxon>Bacteria</taxon>
        <taxon>Pseudomonadati</taxon>
        <taxon>Pseudomonadota</taxon>
        <taxon>Gammaproteobacteria</taxon>
        <taxon>Nevskiales</taxon>
        <taxon>Nevskiaceae</taxon>
        <taxon>Solimonas</taxon>
    </lineage>
</organism>
<dbReference type="PANTHER" id="PTHR30408">
    <property type="entry name" value="TYPE-1 RESTRICTION ENZYME ECOKI SPECIFICITY PROTEIN"/>
    <property type="match status" value="1"/>
</dbReference>
<evidence type="ECO:0000256" key="2">
    <source>
        <dbReference type="ARBA" id="ARBA00022747"/>
    </source>
</evidence>
<reference evidence="5" key="1">
    <citation type="submission" date="2020-03" db="EMBL/GenBank/DDBJ databases">
        <title>Solimonas marina sp. nov., isolated from deep seawater of the Pacific Ocean.</title>
        <authorList>
            <person name="Liu X."/>
            <person name="Lai Q."/>
            <person name="Sun F."/>
            <person name="Gai Y."/>
            <person name="Li G."/>
            <person name="Shao Z."/>
        </authorList>
    </citation>
    <scope>NUCLEOTIDE SEQUENCE</scope>
    <source>
        <strain evidence="5">C16B3</strain>
    </source>
</reference>
<comment type="similarity">
    <text evidence="1">Belongs to the type-I restriction system S methylase family.</text>
</comment>
<sequence length="448" mass="48827">MDSPSNFPRYSEYKDSGVEWLGEVPAHWAATRLQRLASIRYGIGEPPQYRTEGVPLIRATNVHAGAITAEGLVLVDPSDIPEKRIVWLAAGDIIVVRSGAYTGDSAIIRDHHCPSIAGFDMVVKPNACVPQFLQYSLLSKYLKEDQIDLEKLRAAQPHLNAEELGSCVVIVPTEKEQTTIAAFLDRETAKIDALVAEQEKLIALLKEKRQAVISHAVTKGLNPDAPMKPSGVEWLGDVPAHWEMRPVGALSRRISYGFTNPMPTAESGPYMLTANDVCDGYVNYADARHTTEEAFASLLTEKSRPEIDNILITKDGTLGRVALHDGSVACINQSVASIAADTELVTPDFLCVCLRGGVYQDRMIYEAGGTTIKHIYISRLAKMPIGLPPIDEQKAVCGWLSEQMNIFNALVVEAERAITLLKERRSALISAAVTGQIDVRGAAEAQAA</sequence>
<protein>
    <recommendedName>
        <fullName evidence="4">Type I restriction modification DNA specificity domain-containing protein</fullName>
    </recommendedName>
</protein>
<keyword evidence="6" id="KW-1185">Reference proteome</keyword>
<dbReference type="SUPFAM" id="SSF116734">
    <property type="entry name" value="DNA methylase specificity domain"/>
    <property type="match status" value="2"/>
</dbReference>
<feature type="domain" description="Type I restriction modification DNA specificity" evidence="4">
    <location>
        <begin position="72"/>
        <end position="192"/>
    </location>
</feature>
<dbReference type="EMBL" id="JAAVXB010000018">
    <property type="protein sequence ID" value="NKF24649.1"/>
    <property type="molecule type" value="Genomic_DNA"/>
</dbReference>
<dbReference type="InterPro" id="IPR044946">
    <property type="entry name" value="Restrct_endonuc_typeI_TRD_sf"/>
</dbReference>
<evidence type="ECO:0000313" key="5">
    <source>
        <dbReference type="EMBL" id="NKF24649.1"/>
    </source>
</evidence>
<dbReference type="GO" id="GO:0003677">
    <property type="term" value="F:DNA binding"/>
    <property type="evidence" value="ECO:0007669"/>
    <property type="project" value="UniProtKB-KW"/>
</dbReference>
<keyword evidence="3" id="KW-0238">DNA-binding</keyword>
<gene>
    <name evidence="5" type="ORF">G7Y82_20265</name>
</gene>
<dbReference type="InterPro" id="IPR000055">
    <property type="entry name" value="Restrct_endonuc_typeI_TRD"/>
</dbReference>